<evidence type="ECO:0000256" key="4">
    <source>
        <dbReference type="ARBA" id="ARBA00022982"/>
    </source>
</evidence>
<feature type="binding site" description="axial binding residue" evidence="6">
    <location>
        <position position="128"/>
    </location>
    <ligand>
        <name>heme c</name>
        <dbReference type="ChEBI" id="CHEBI:61717"/>
        <label>1</label>
    </ligand>
    <ligandPart>
        <name>Fe</name>
        <dbReference type="ChEBI" id="CHEBI:18248"/>
    </ligandPart>
</feature>
<dbReference type="EMBL" id="CP014230">
    <property type="protein sequence ID" value="AMD92632.1"/>
    <property type="molecule type" value="Genomic_DNA"/>
</dbReference>
<name>A0A0X8JPT0_9BACT</name>
<dbReference type="InterPro" id="IPR053547">
    <property type="entry name" value="Multiheme_cyt_c_menaq_reduct"/>
</dbReference>
<evidence type="ECO:0000256" key="6">
    <source>
        <dbReference type="PIRSR" id="PIRSR602322-1"/>
    </source>
</evidence>
<feature type="binding site" description="axial binding residue" evidence="6">
    <location>
        <position position="119"/>
    </location>
    <ligand>
        <name>heme c</name>
        <dbReference type="ChEBI" id="CHEBI:61717"/>
        <label>1</label>
    </ligand>
    <ligandPart>
        <name>Fe</name>
        <dbReference type="ChEBI" id="CHEBI:18248"/>
    </ligandPart>
</feature>
<dbReference type="Gene3D" id="3.90.10.10">
    <property type="entry name" value="Cytochrome C3"/>
    <property type="match status" value="2"/>
</dbReference>
<evidence type="ECO:0000256" key="2">
    <source>
        <dbReference type="ARBA" id="ARBA00022617"/>
    </source>
</evidence>
<keyword evidence="1" id="KW-0813">Transport</keyword>
<organism evidence="7 8">
    <name type="scientific">Desulfomicrobium orale DSM 12838</name>
    <dbReference type="NCBI Taxonomy" id="888061"/>
    <lineage>
        <taxon>Bacteria</taxon>
        <taxon>Pseudomonadati</taxon>
        <taxon>Thermodesulfobacteriota</taxon>
        <taxon>Desulfovibrionia</taxon>
        <taxon>Desulfovibrionales</taxon>
        <taxon>Desulfomicrobiaceae</taxon>
        <taxon>Desulfomicrobium</taxon>
    </lineage>
</organism>
<keyword evidence="8" id="KW-1185">Reference proteome</keyword>
<dbReference type="SUPFAM" id="SSF48695">
    <property type="entry name" value="Multiheme cytochromes"/>
    <property type="match status" value="1"/>
</dbReference>
<gene>
    <name evidence="7" type="ORF">AXF15_05570</name>
</gene>
<evidence type="ECO:0000256" key="1">
    <source>
        <dbReference type="ARBA" id="ARBA00022448"/>
    </source>
</evidence>
<evidence type="ECO:0000256" key="3">
    <source>
        <dbReference type="ARBA" id="ARBA00022723"/>
    </source>
</evidence>
<accession>A0A0X8JPT0</accession>
<feature type="binding site" description="axial binding residue" evidence="6">
    <location>
        <position position="122"/>
    </location>
    <ligand>
        <name>heme c</name>
        <dbReference type="ChEBI" id="CHEBI:61717"/>
        <label>1</label>
    </ligand>
    <ligandPart>
        <name>Fe</name>
        <dbReference type="ChEBI" id="CHEBI:18248"/>
    </ligandPart>
</feature>
<dbReference type="Proteomes" id="UP000063964">
    <property type="component" value="Chromosome"/>
</dbReference>
<dbReference type="OrthoDB" id="9814800at2"/>
<keyword evidence="2 6" id="KW-0349">Heme</keyword>
<feature type="binding site" description="axial binding residue" evidence="6">
    <location>
        <position position="178"/>
    </location>
    <ligand>
        <name>heme c</name>
        <dbReference type="ChEBI" id="CHEBI:61717"/>
        <label>1</label>
    </ligand>
    <ligandPart>
        <name>Fe</name>
        <dbReference type="ChEBI" id="CHEBI:18248"/>
    </ligandPart>
</feature>
<dbReference type="RefSeq" id="WP_066604470.1">
    <property type="nucleotide sequence ID" value="NZ_CP014230.1"/>
</dbReference>
<feature type="binding site" description="axial binding residue" evidence="6">
    <location>
        <position position="132"/>
    </location>
    <ligand>
        <name>heme c</name>
        <dbReference type="ChEBI" id="CHEBI:61717"/>
        <label>1</label>
    </ligand>
    <ligandPart>
        <name>Fe</name>
        <dbReference type="ChEBI" id="CHEBI:18248"/>
    </ligandPart>
</feature>
<evidence type="ECO:0000256" key="5">
    <source>
        <dbReference type="ARBA" id="ARBA00023004"/>
    </source>
</evidence>
<dbReference type="GO" id="GO:0009055">
    <property type="term" value="F:electron transfer activity"/>
    <property type="evidence" value="ECO:0007669"/>
    <property type="project" value="InterPro"/>
</dbReference>
<dbReference type="GO" id="GO:0020037">
    <property type="term" value="F:heme binding"/>
    <property type="evidence" value="ECO:0007669"/>
    <property type="project" value="InterPro"/>
</dbReference>
<keyword evidence="5 6" id="KW-0408">Iron</keyword>
<dbReference type="PANTHER" id="PTHR39425:SF1">
    <property type="entry name" value="CYTOCHROME C7-LIKE DOMAIN-CONTAINING PROTEIN"/>
    <property type="match status" value="1"/>
</dbReference>
<dbReference type="NCBIfam" id="NF041781">
    <property type="entry name" value="mnquin_red_QrcA"/>
    <property type="match status" value="1"/>
</dbReference>
<dbReference type="KEGG" id="doa:AXF15_05570"/>
<feature type="binding site" description="axial binding residue" evidence="6">
    <location>
        <position position="131"/>
    </location>
    <ligand>
        <name>heme c</name>
        <dbReference type="ChEBI" id="CHEBI:61717"/>
        <label>1</label>
    </ligand>
    <ligandPart>
        <name>Fe</name>
        <dbReference type="ChEBI" id="CHEBI:18248"/>
    </ligandPart>
</feature>
<proteinExistence type="predicted"/>
<keyword evidence="4" id="KW-0249">Electron transport</keyword>
<feature type="binding site" description="axial binding residue" evidence="6">
    <location>
        <position position="175"/>
    </location>
    <ligand>
        <name>heme c</name>
        <dbReference type="ChEBI" id="CHEBI:61717"/>
        <label>1</label>
    </ligand>
    <ligandPart>
        <name>Fe</name>
        <dbReference type="ChEBI" id="CHEBI:18248"/>
    </ligandPart>
</feature>
<dbReference type="CDD" id="cd08168">
    <property type="entry name" value="Cytochrom_C3"/>
    <property type="match status" value="1"/>
</dbReference>
<dbReference type="STRING" id="888061.AXF15_05570"/>
<dbReference type="InterPro" id="IPR002322">
    <property type="entry name" value="Cyt_c_III"/>
</dbReference>
<evidence type="ECO:0000313" key="7">
    <source>
        <dbReference type="EMBL" id="AMD92632.1"/>
    </source>
</evidence>
<comment type="cofactor">
    <cofactor evidence="6">
        <name>heme c</name>
        <dbReference type="ChEBI" id="CHEBI:61717"/>
    </cofactor>
    <text evidence="6">Binds 4 heme c groups covalently per monomer.</text>
</comment>
<protein>
    <submittedName>
        <fullName evidence="7">Cytochrome C</fullName>
    </submittedName>
</protein>
<keyword evidence="3 6" id="KW-0479">Metal-binding</keyword>
<dbReference type="PRINTS" id="PR00609">
    <property type="entry name" value="CYTOCHROMEC3"/>
</dbReference>
<reference evidence="8" key="1">
    <citation type="submission" date="2016-02" db="EMBL/GenBank/DDBJ databases">
        <authorList>
            <person name="Holder M.E."/>
            <person name="Ajami N.J."/>
            <person name="Petrosino J.F."/>
        </authorList>
    </citation>
    <scope>NUCLEOTIDE SEQUENCE [LARGE SCALE GENOMIC DNA]</scope>
    <source>
        <strain evidence="8">DSM 12838</strain>
    </source>
</reference>
<dbReference type="GO" id="GO:0046872">
    <property type="term" value="F:metal ion binding"/>
    <property type="evidence" value="ECO:0007669"/>
    <property type="project" value="UniProtKB-KW"/>
</dbReference>
<dbReference type="PANTHER" id="PTHR39425">
    <property type="entry name" value="LIPOPROTEIN CYTOCHROME C"/>
    <property type="match status" value="1"/>
</dbReference>
<feature type="binding site" description="covalent" evidence="6">
    <location>
        <position position="133"/>
    </location>
    <ligand>
        <name>heme c</name>
        <dbReference type="ChEBI" id="CHEBI:61717"/>
        <label>4</label>
    </ligand>
</feature>
<dbReference type="InterPro" id="IPR036280">
    <property type="entry name" value="Multihaem_cyt_sf"/>
</dbReference>
<dbReference type="AlphaFoldDB" id="A0A0X8JPT0"/>
<sequence length="180" mass="20397">MAKCKSCVVLPFLIGLVASVVLGWWGFPVVLYSQKTQPIRFDHVVHVDGQVMACEDCHAFREDGSFSGLPTSENCIGCHEEVQGEDPEEARYVAEYVKKGREVEWLVYQKQPDNVYFSHAAHKDKFECTACHHDLASMSTPPVYRENRLTGYSKDTMKMWQCEECHAKNGASNACFVCHK</sequence>
<evidence type="ECO:0000313" key="8">
    <source>
        <dbReference type="Proteomes" id="UP000063964"/>
    </source>
</evidence>
<feature type="binding site" description="axial binding residue" evidence="6">
    <location>
        <position position="179"/>
    </location>
    <ligand>
        <name>heme c</name>
        <dbReference type="ChEBI" id="CHEBI:61717"/>
        <label>1</label>
    </ligand>
    <ligandPart>
        <name>Fe</name>
        <dbReference type="ChEBI" id="CHEBI:18248"/>
    </ligandPart>
</feature>